<dbReference type="GO" id="GO:0005102">
    <property type="term" value="F:signaling receptor binding"/>
    <property type="evidence" value="ECO:0000318"/>
    <property type="project" value="GO_Central"/>
</dbReference>
<evidence type="ECO:0000256" key="10">
    <source>
        <dbReference type="SAM" id="MobiDB-lite"/>
    </source>
</evidence>
<evidence type="ECO:0000256" key="2">
    <source>
        <dbReference type="ARBA" id="ARBA00007308"/>
    </source>
</evidence>
<dbReference type="InterPro" id="IPR051514">
    <property type="entry name" value="R-spondin"/>
</dbReference>
<feature type="domain" description="R-spondin Fu-CRD" evidence="12">
    <location>
        <begin position="35"/>
        <end position="130"/>
    </location>
</feature>
<comment type="similarity">
    <text evidence="2">Belongs to the R-spondin family.</text>
</comment>
<keyword evidence="4" id="KW-0716">Sensory transduction</keyword>
<comment type="subcellular location">
    <subcellularLocation>
        <location evidence="1">Secreted</location>
    </subcellularLocation>
</comment>
<keyword evidence="7 11" id="KW-0732">Signal</keyword>
<dbReference type="HOGENOM" id="CLU_064219_1_0_1"/>
<evidence type="ECO:0000256" key="1">
    <source>
        <dbReference type="ARBA" id="ARBA00004613"/>
    </source>
</evidence>
<evidence type="ECO:0000256" key="7">
    <source>
        <dbReference type="ARBA" id="ARBA00022729"/>
    </source>
</evidence>
<dbReference type="InterPro" id="IPR000884">
    <property type="entry name" value="TSP1_rpt"/>
</dbReference>
<evidence type="ECO:0000256" key="4">
    <source>
        <dbReference type="ARBA" id="ARBA00022606"/>
    </source>
</evidence>
<evidence type="ECO:0000256" key="5">
    <source>
        <dbReference type="ARBA" id="ARBA00022674"/>
    </source>
</evidence>
<evidence type="ECO:0000313" key="14">
    <source>
        <dbReference type="Proteomes" id="UP000018468"/>
    </source>
</evidence>
<dbReference type="RefSeq" id="XP_015220507.1">
    <property type="nucleotide sequence ID" value="XM_015365021.2"/>
</dbReference>
<dbReference type="CDD" id="cd00064">
    <property type="entry name" value="FU"/>
    <property type="match status" value="1"/>
</dbReference>
<dbReference type="GO" id="GO:0005615">
    <property type="term" value="C:extracellular space"/>
    <property type="evidence" value="ECO:0000318"/>
    <property type="project" value="GO_Central"/>
</dbReference>
<dbReference type="PANTHER" id="PTHR46987:SF6">
    <property type="entry name" value="R-SPONDIN-4"/>
    <property type="match status" value="1"/>
</dbReference>
<keyword evidence="5" id="KW-0358">Heparin-binding</keyword>
<reference evidence="14" key="1">
    <citation type="submission" date="2011-12" db="EMBL/GenBank/DDBJ databases">
        <title>The Draft Genome of Lepisosteus oculatus.</title>
        <authorList>
            <consortium name="The Broad Institute Genome Assembly &amp; Analysis Group"/>
            <consortium name="Computational R&amp;D Group"/>
            <consortium name="and Sequencing Platform"/>
            <person name="Di Palma F."/>
            <person name="Alfoldi J."/>
            <person name="Johnson J."/>
            <person name="Berlin A."/>
            <person name="Gnerre S."/>
            <person name="Jaffe D."/>
            <person name="MacCallum I."/>
            <person name="Young S."/>
            <person name="Walker B.J."/>
            <person name="Lander E.S."/>
            <person name="Lindblad-Toh K."/>
        </authorList>
    </citation>
    <scope>NUCLEOTIDE SEQUENCE [LARGE SCALE GENOMIC DNA]</scope>
</reference>
<dbReference type="eggNOG" id="KOG3525">
    <property type="taxonomic scope" value="Eukaryota"/>
</dbReference>
<feature type="compositionally biased region" description="Basic and acidic residues" evidence="10">
    <location>
        <begin position="196"/>
        <end position="206"/>
    </location>
</feature>
<evidence type="ECO:0000256" key="9">
    <source>
        <dbReference type="ARBA" id="ARBA00023180"/>
    </source>
</evidence>
<keyword evidence="6" id="KW-0879">Wnt signaling pathway</keyword>
<feature type="signal peptide" evidence="11">
    <location>
        <begin position="1"/>
        <end position="21"/>
    </location>
</feature>
<reference evidence="13" key="2">
    <citation type="submission" date="2025-08" db="UniProtKB">
        <authorList>
            <consortium name="Ensembl"/>
        </authorList>
    </citation>
    <scope>IDENTIFICATION</scope>
</reference>
<dbReference type="GO" id="GO:0008201">
    <property type="term" value="F:heparin binding"/>
    <property type="evidence" value="ECO:0007669"/>
    <property type="project" value="UniProtKB-KW"/>
</dbReference>
<accession>W5MKX4</accession>
<dbReference type="GeneID" id="102696408"/>
<dbReference type="InterPro" id="IPR009030">
    <property type="entry name" value="Growth_fac_rcpt_cys_sf"/>
</dbReference>
<evidence type="ECO:0000256" key="3">
    <source>
        <dbReference type="ARBA" id="ARBA00022525"/>
    </source>
</evidence>
<feature type="region of interest" description="Disordered" evidence="10">
    <location>
        <begin position="153"/>
        <end position="247"/>
    </location>
</feature>
<dbReference type="SUPFAM" id="SSF57184">
    <property type="entry name" value="Growth factor receptor domain"/>
    <property type="match status" value="1"/>
</dbReference>
<protein>
    <submittedName>
        <fullName evidence="13">R-spondin 4</fullName>
    </submittedName>
</protein>
<dbReference type="Gene3D" id="2.10.220.10">
    <property type="entry name" value="Hormone Receptor, Insulin-like Growth Factor Receptor 1, Chain A, domain 2"/>
    <property type="match status" value="1"/>
</dbReference>
<dbReference type="PROSITE" id="PS50092">
    <property type="entry name" value="TSP1"/>
    <property type="match status" value="1"/>
</dbReference>
<dbReference type="STRING" id="7918.ENSLOCP00000009033"/>
<dbReference type="Proteomes" id="UP000018468">
    <property type="component" value="Linkage group LG18"/>
</dbReference>
<proteinExistence type="inferred from homology"/>
<evidence type="ECO:0000256" key="6">
    <source>
        <dbReference type="ARBA" id="ARBA00022687"/>
    </source>
</evidence>
<dbReference type="InParanoid" id="W5MKX4"/>
<dbReference type="OrthoDB" id="10257656at2759"/>
<dbReference type="SMART" id="SM00209">
    <property type="entry name" value="TSP1"/>
    <property type="match status" value="1"/>
</dbReference>
<dbReference type="CTD" id="343637"/>
<dbReference type="InterPro" id="IPR043601">
    <property type="entry name" value="Rspo_Fu-CRD_dom"/>
</dbReference>
<evidence type="ECO:0000256" key="8">
    <source>
        <dbReference type="ARBA" id="ARBA00023157"/>
    </source>
</evidence>
<dbReference type="SMART" id="SM00261">
    <property type="entry name" value="FU"/>
    <property type="match status" value="2"/>
</dbReference>
<keyword evidence="14" id="KW-1185">Reference proteome</keyword>
<dbReference type="PANTHER" id="PTHR46987">
    <property type="entry name" value="NEUROHYPOPHYSIAL HORMONES, N-TERMINAL DOMAIN CONTAINING PROTEIN"/>
    <property type="match status" value="1"/>
</dbReference>
<evidence type="ECO:0000256" key="11">
    <source>
        <dbReference type="SAM" id="SignalP"/>
    </source>
</evidence>
<feature type="compositionally biased region" description="Low complexity" evidence="10">
    <location>
        <begin position="219"/>
        <end position="233"/>
    </location>
</feature>
<dbReference type="Bgee" id="ENSLOCG00000007448">
    <property type="expression patterns" value="Expressed in pharyngeal gill and 3 other cell types or tissues"/>
</dbReference>
<dbReference type="OMA" id="CQERFYL"/>
<dbReference type="GO" id="GO:0090263">
    <property type="term" value="P:positive regulation of canonical Wnt signaling pathway"/>
    <property type="evidence" value="ECO:0000318"/>
    <property type="project" value="GO_Central"/>
</dbReference>
<sequence length="247" mass="27455">MHLRLLAFFTLINSTVMLSQTSRKLSASRDVTEDCKGCLECSGDNGCLKCPEKLFLFIRREGMRQQGSCLHACPAGHFGLRGQDVNRCIKCKTPNCERCFSKDFCMKCKVGFLLFKGKCLSDCPEGTVPHLTDCVEGCELGFWGEWSPCSHNERSCGQRWGSQSRDRELSRRGPDEATACPPQSETRRCRLKKRCPGAEKRKNEKKNGRKKGRKQRKPQVTATVTAQASATVTKRAGAVVTEPPGGT</sequence>
<dbReference type="Pfam" id="PF15913">
    <property type="entry name" value="Furin-like_2"/>
    <property type="match status" value="1"/>
</dbReference>
<name>W5MKX4_LEPOC</name>
<feature type="compositionally biased region" description="Basic residues" evidence="10">
    <location>
        <begin position="207"/>
        <end position="217"/>
    </location>
</feature>
<keyword evidence="9" id="KW-0325">Glycoprotein</keyword>
<reference evidence="13" key="3">
    <citation type="submission" date="2025-09" db="UniProtKB">
        <authorList>
            <consortium name="Ensembl"/>
        </authorList>
    </citation>
    <scope>IDENTIFICATION</scope>
</reference>
<dbReference type="GeneTree" id="ENSGT00940000160937"/>
<evidence type="ECO:0000259" key="12">
    <source>
        <dbReference type="Pfam" id="PF15913"/>
    </source>
</evidence>
<dbReference type="Gene3D" id="2.20.100.10">
    <property type="entry name" value="Thrombospondin type-1 (TSP1) repeat"/>
    <property type="match status" value="1"/>
</dbReference>
<dbReference type="GO" id="GO:0016055">
    <property type="term" value="P:Wnt signaling pathway"/>
    <property type="evidence" value="ECO:0007669"/>
    <property type="project" value="UniProtKB-KW"/>
</dbReference>
<dbReference type="InterPro" id="IPR036383">
    <property type="entry name" value="TSP1_rpt_sf"/>
</dbReference>
<dbReference type="Ensembl" id="ENSLOCT00000009044.1">
    <property type="protein sequence ID" value="ENSLOCP00000009033.1"/>
    <property type="gene ID" value="ENSLOCG00000007448.1"/>
</dbReference>
<feature type="compositionally biased region" description="Basic and acidic residues" evidence="10">
    <location>
        <begin position="164"/>
        <end position="175"/>
    </location>
</feature>
<feature type="chain" id="PRO_5004866417" evidence="11">
    <location>
        <begin position="22"/>
        <end position="247"/>
    </location>
</feature>
<evidence type="ECO:0000313" key="13">
    <source>
        <dbReference type="Ensembl" id="ENSLOCP00000009033.1"/>
    </source>
</evidence>
<organism evidence="13 14">
    <name type="scientific">Lepisosteus oculatus</name>
    <name type="common">Spotted gar</name>
    <dbReference type="NCBI Taxonomy" id="7918"/>
    <lineage>
        <taxon>Eukaryota</taxon>
        <taxon>Metazoa</taxon>
        <taxon>Chordata</taxon>
        <taxon>Craniata</taxon>
        <taxon>Vertebrata</taxon>
        <taxon>Euteleostomi</taxon>
        <taxon>Actinopterygii</taxon>
        <taxon>Neopterygii</taxon>
        <taxon>Holostei</taxon>
        <taxon>Semionotiformes</taxon>
        <taxon>Lepisosteidae</taxon>
        <taxon>Lepisosteus</taxon>
    </lineage>
</organism>
<keyword evidence="3" id="KW-0964">Secreted</keyword>
<dbReference type="InterPro" id="IPR006212">
    <property type="entry name" value="Furin_repeat"/>
</dbReference>
<dbReference type="EMBL" id="AHAT01024199">
    <property type="status" value="NOT_ANNOTATED_CDS"/>
    <property type="molecule type" value="Genomic_DNA"/>
</dbReference>
<dbReference type="AlphaFoldDB" id="W5MKX4"/>
<keyword evidence="8" id="KW-1015">Disulfide bond</keyword>